<protein>
    <recommendedName>
        <fullName evidence="3">cysteine desulfurase</fullName>
        <ecNumber evidence="3">2.8.1.7</ecNumber>
    </recommendedName>
</protein>
<dbReference type="InterPro" id="IPR015422">
    <property type="entry name" value="PyrdxlP-dep_Trfase_small"/>
</dbReference>
<dbReference type="RefSeq" id="WP_147573704.1">
    <property type="nucleotide sequence ID" value="NZ_JACOPL010000001.1"/>
</dbReference>
<dbReference type="InterPro" id="IPR015421">
    <property type="entry name" value="PyrdxlP-dep_Trfase_major"/>
</dbReference>
<dbReference type="InterPro" id="IPR015424">
    <property type="entry name" value="PyrdxlP-dep_Trfase"/>
</dbReference>
<keyword evidence="8" id="KW-0032">Aminotransferase</keyword>
<dbReference type="PANTHER" id="PTHR43586">
    <property type="entry name" value="CYSTEINE DESULFURASE"/>
    <property type="match status" value="1"/>
</dbReference>
<feature type="region of interest" description="Disordered" evidence="6">
    <location>
        <begin position="229"/>
        <end position="248"/>
    </location>
</feature>
<dbReference type="InterPro" id="IPR000192">
    <property type="entry name" value="Aminotrans_V_dom"/>
</dbReference>
<dbReference type="Proteomes" id="UP000606499">
    <property type="component" value="Unassembled WGS sequence"/>
</dbReference>
<dbReference type="EC" id="2.8.1.7" evidence="3"/>
<reference evidence="8" key="1">
    <citation type="submission" date="2020-08" db="EMBL/GenBank/DDBJ databases">
        <title>Genome public.</title>
        <authorList>
            <person name="Liu C."/>
            <person name="Sun Q."/>
        </authorList>
    </citation>
    <scope>NUCLEOTIDE SEQUENCE</scope>
    <source>
        <strain evidence="8">NSJ-28</strain>
    </source>
</reference>
<comment type="similarity">
    <text evidence="2">Belongs to the class-V pyridoxal-phosphate-dependent aminotransferase family. Csd subfamily.</text>
</comment>
<evidence type="ECO:0000256" key="3">
    <source>
        <dbReference type="ARBA" id="ARBA00012239"/>
    </source>
</evidence>
<evidence type="ECO:0000313" key="9">
    <source>
        <dbReference type="Proteomes" id="UP000606499"/>
    </source>
</evidence>
<keyword evidence="4" id="KW-0663">Pyridoxal phosphate</keyword>
<evidence type="ECO:0000256" key="5">
    <source>
        <dbReference type="ARBA" id="ARBA00050776"/>
    </source>
</evidence>
<dbReference type="PIRSF" id="PIRSF005572">
    <property type="entry name" value="NifS"/>
    <property type="match status" value="1"/>
</dbReference>
<sequence length="383" mass="40838">MRTIYLDHAATSFPKPPAVGKRMQEYVETVGATVNRSSYGAAQEAGMVALRLRQRLGALFSFPDPAHVVLTPGNTWGLNMLLHGALRPGDHCLVSAMEHNAVMRPLQQMSQHGVRFERVPCDAEGCLDLRALERMLRPDTRLVLLCHASNVSGTVQDAERAGQVCAAHGVPFALDAAQTAGHLPIDFGRLGLAALSVPGHKGLMGPQGIGALILRPDFAAALEPFVSGGTGSASDSEEQPSYMPDRFESGTPNVPGIYGWEAALEYLQGVTVETVAAHDRVLAEQFLDGLQRVPGVVLYGPRTAAGRVGVFSLDFPGKDNAEAAYRLECEYGILTRCGLHCAPSAHKTLGTFPRGSVRLSFGWFTTEEEVGRALEAIAAVSAG</sequence>
<organism evidence="8 9">
    <name type="scientific">Agathobaculum faecis</name>
    <dbReference type="NCBI Taxonomy" id="2763013"/>
    <lineage>
        <taxon>Bacteria</taxon>
        <taxon>Bacillati</taxon>
        <taxon>Bacillota</taxon>
        <taxon>Clostridia</taxon>
        <taxon>Eubacteriales</taxon>
        <taxon>Butyricicoccaceae</taxon>
        <taxon>Agathobaculum</taxon>
    </lineage>
</organism>
<dbReference type="Gene3D" id="3.40.640.10">
    <property type="entry name" value="Type I PLP-dependent aspartate aminotransferase-like (Major domain)"/>
    <property type="match status" value="1"/>
</dbReference>
<dbReference type="NCBIfam" id="TIGR01977">
    <property type="entry name" value="am_tr_V_EF2568"/>
    <property type="match status" value="1"/>
</dbReference>
<name>A0A923LU39_9FIRM</name>
<comment type="cofactor">
    <cofactor evidence="1">
        <name>pyridoxal 5'-phosphate</name>
        <dbReference type="ChEBI" id="CHEBI:597326"/>
    </cofactor>
</comment>
<keyword evidence="9" id="KW-1185">Reference proteome</keyword>
<dbReference type="InterPro" id="IPR016454">
    <property type="entry name" value="Cysteine_dSase"/>
</dbReference>
<dbReference type="GO" id="GO:0031071">
    <property type="term" value="F:cysteine desulfurase activity"/>
    <property type="evidence" value="ECO:0007669"/>
    <property type="project" value="UniProtKB-EC"/>
</dbReference>
<dbReference type="Gene3D" id="3.90.1150.10">
    <property type="entry name" value="Aspartate Aminotransferase, domain 1"/>
    <property type="match status" value="1"/>
</dbReference>
<feature type="domain" description="Aminotransferase class V" evidence="7">
    <location>
        <begin position="4"/>
        <end position="371"/>
    </location>
</feature>
<dbReference type="InterPro" id="IPR010969">
    <property type="entry name" value="Cys_dSase-rel_unknwn_funct"/>
</dbReference>
<dbReference type="SUPFAM" id="SSF53383">
    <property type="entry name" value="PLP-dependent transferases"/>
    <property type="match status" value="1"/>
</dbReference>
<evidence type="ECO:0000259" key="7">
    <source>
        <dbReference type="Pfam" id="PF00266"/>
    </source>
</evidence>
<dbReference type="PANTHER" id="PTHR43586:SF4">
    <property type="entry name" value="ISOPENICILLIN N EPIMERASE"/>
    <property type="match status" value="1"/>
</dbReference>
<dbReference type="EMBL" id="JACOPL010000001">
    <property type="protein sequence ID" value="MBC5724180.1"/>
    <property type="molecule type" value="Genomic_DNA"/>
</dbReference>
<comment type="caution">
    <text evidence="8">The sequence shown here is derived from an EMBL/GenBank/DDBJ whole genome shotgun (WGS) entry which is preliminary data.</text>
</comment>
<gene>
    <name evidence="8" type="ORF">H8S45_01645</name>
</gene>
<keyword evidence="8" id="KW-0808">Transferase</keyword>
<evidence type="ECO:0000313" key="8">
    <source>
        <dbReference type="EMBL" id="MBC5724180.1"/>
    </source>
</evidence>
<dbReference type="AlphaFoldDB" id="A0A923LU39"/>
<comment type="catalytic activity">
    <reaction evidence="5">
        <text>(sulfur carrier)-H + L-cysteine = (sulfur carrier)-SH + L-alanine</text>
        <dbReference type="Rhea" id="RHEA:43892"/>
        <dbReference type="Rhea" id="RHEA-COMP:14737"/>
        <dbReference type="Rhea" id="RHEA-COMP:14739"/>
        <dbReference type="ChEBI" id="CHEBI:29917"/>
        <dbReference type="ChEBI" id="CHEBI:35235"/>
        <dbReference type="ChEBI" id="CHEBI:57972"/>
        <dbReference type="ChEBI" id="CHEBI:64428"/>
        <dbReference type="EC" id="2.8.1.7"/>
    </reaction>
</comment>
<dbReference type="Pfam" id="PF00266">
    <property type="entry name" value="Aminotran_5"/>
    <property type="match status" value="1"/>
</dbReference>
<accession>A0A923LU39</accession>
<proteinExistence type="inferred from homology"/>
<evidence type="ECO:0000256" key="6">
    <source>
        <dbReference type="SAM" id="MobiDB-lite"/>
    </source>
</evidence>
<evidence type="ECO:0000256" key="4">
    <source>
        <dbReference type="ARBA" id="ARBA00022898"/>
    </source>
</evidence>
<evidence type="ECO:0000256" key="1">
    <source>
        <dbReference type="ARBA" id="ARBA00001933"/>
    </source>
</evidence>
<evidence type="ECO:0000256" key="2">
    <source>
        <dbReference type="ARBA" id="ARBA00010447"/>
    </source>
</evidence>
<dbReference type="GO" id="GO:0008483">
    <property type="term" value="F:transaminase activity"/>
    <property type="evidence" value="ECO:0007669"/>
    <property type="project" value="UniProtKB-KW"/>
</dbReference>